<evidence type="ECO:0000256" key="1">
    <source>
        <dbReference type="ARBA" id="ARBA00009865"/>
    </source>
</evidence>
<dbReference type="SUPFAM" id="SSF75005">
    <property type="entry name" value="Arabinanase/levansucrase/invertase"/>
    <property type="match status" value="1"/>
</dbReference>
<keyword evidence="2 4" id="KW-0378">Hydrolase</keyword>
<evidence type="ECO:0008006" key="9">
    <source>
        <dbReference type="Google" id="ProtNLM"/>
    </source>
</evidence>
<dbReference type="Proteomes" id="UP000529795">
    <property type="component" value="Unassembled WGS sequence"/>
</dbReference>
<keyword evidence="3 4" id="KW-0326">Glycosidase</keyword>
<proteinExistence type="inferred from homology"/>
<sequence length="441" mass="48361">MMKIDRRTMLAGLAAASAAPPLSARQTAAGAFHPGALWPDDKGVHINAHGGGLLRDRGRWWWFGEHKTAGEGGNTALVGVHAYSSTNLTDWRDEGIALPVSNDPASPITRGCILERPKVIRNPRTGRYVMWFHLELKGRGYGAAQAGVAVADRPQGPYRFLRAGRVNPGIWPANATDADKAPGTILARDMPGGQMARDMTLFVDGDTAWHVYASEENDTLQFARLVPDWLSHDGYYVRVAPDGGNEAPAIFKARGRYYMVASGLTGWRPNPARLYVADAVTGPWRSLGNPVRGTAEQAATTFGGQSTFVLPLPPARPGGEPRFVFMADEWRPKNAIDGRYVWLPIKWEGDTPVLRWRDQWTLADGWGWKYDATNTVRPELVEGRAANDPIASCASTGSARTVSGSVLLPRHQLQQPHHDPADDDPHHRRAHRVDGPCHHAR</sequence>
<dbReference type="InterPro" id="IPR006311">
    <property type="entry name" value="TAT_signal"/>
</dbReference>
<comment type="caution">
    <text evidence="7">The sequence shown here is derived from an EMBL/GenBank/DDBJ whole genome shotgun (WGS) entry which is preliminary data.</text>
</comment>
<evidence type="ECO:0000256" key="6">
    <source>
        <dbReference type="SAM" id="SignalP"/>
    </source>
</evidence>
<feature type="chain" id="PRO_5032277676" description="Beta-glucanase" evidence="6">
    <location>
        <begin position="25"/>
        <end position="441"/>
    </location>
</feature>
<accession>A0A840FEK1</accession>
<evidence type="ECO:0000256" key="5">
    <source>
        <dbReference type="SAM" id="MobiDB-lite"/>
    </source>
</evidence>
<dbReference type="GO" id="GO:0005975">
    <property type="term" value="P:carbohydrate metabolic process"/>
    <property type="evidence" value="ECO:0007669"/>
    <property type="project" value="InterPro"/>
</dbReference>
<organism evidence="7 8">
    <name type="scientific">Sphingomonas jinjuensis</name>
    <dbReference type="NCBI Taxonomy" id="535907"/>
    <lineage>
        <taxon>Bacteria</taxon>
        <taxon>Pseudomonadati</taxon>
        <taxon>Pseudomonadota</taxon>
        <taxon>Alphaproteobacteria</taxon>
        <taxon>Sphingomonadales</taxon>
        <taxon>Sphingomonadaceae</taxon>
        <taxon>Sphingomonas</taxon>
    </lineage>
</organism>
<dbReference type="InterPro" id="IPR023296">
    <property type="entry name" value="Glyco_hydro_beta-prop_sf"/>
</dbReference>
<dbReference type="PROSITE" id="PS51318">
    <property type="entry name" value="TAT"/>
    <property type="match status" value="1"/>
</dbReference>
<evidence type="ECO:0000313" key="7">
    <source>
        <dbReference type="EMBL" id="MBB4152438.1"/>
    </source>
</evidence>
<dbReference type="AlphaFoldDB" id="A0A840FEK1"/>
<dbReference type="InterPro" id="IPR006710">
    <property type="entry name" value="Glyco_hydro_43"/>
</dbReference>
<evidence type="ECO:0000313" key="8">
    <source>
        <dbReference type="Proteomes" id="UP000529795"/>
    </source>
</evidence>
<dbReference type="EMBL" id="JACIEV010000001">
    <property type="protein sequence ID" value="MBB4152438.1"/>
    <property type="molecule type" value="Genomic_DNA"/>
</dbReference>
<gene>
    <name evidence="7" type="ORF">GGQ80_000314</name>
</gene>
<protein>
    <recommendedName>
        <fullName evidence="9">Beta-glucanase</fullName>
    </recommendedName>
</protein>
<dbReference type="PANTHER" id="PTHR22925:SF3">
    <property type="entry name" value="GLYCOSYL HYDROLASE FAMILY PROTEIN 43"/>
    <property type="match status" value="1"/>
</dbReference>
<dbReference type="CDD" id="cd18825">
    <property type="entry name" value="GH43_CtGH43-like"/>
    <property type="match status" value="1"/>
</dbReference>
<dbReference type="Gene3D" id="2.115.10.20">
    <property type="entry name" value="Glycosyl hydrolase domain, family 43"/>
    <property type="match status" value="1"/>
</dbReference>
<feature type="signal peptide" evidence="6">
    <location>
        <begin position="1"/>
        <end position="24"/>
    </location>
</feature>
<dbReference type="Pfam" id="PF04616">
    <property type="entry name" value="Glyco_hydro_43"/>
    <property type="match status" value="1"/>
</dbReference>
<keyword evidence="6" id="KW-0732">Signal</keyword>
<keyword evidence="8" id="KW-1185">Reference proteome</keyword>
<feature type="region of interest" description="Disordered" evidence="5">
    <location>
        <begin position="413"/>
        <end position="441"/>
    </location>
</feature>
<dbReference type="GO" id="GO:0004553">
    <property type="term" value="F:hydrolase activity, hydrolyzing O-glycosyl compounds"/>
    <property type="evidence" value="ECO:0007669"/>
    <property type="project" value="InterPro"/>
</dbReference>
<reference evidence="7 8" key="1">
    <citation type="submission" date="2020-08" db="EMBL/GenBank/DDBJ databases">
        <title>Genomic Encyclopedia of Type Strains, Phase IV (KMG-IV): sequencing the most valuable type-strain genomes for metagenomic binning, comparative biology and taxonomic classification.</title>
        <authorList>
            <person name="Goeker M."/>
        </authorList>
    </citation>
    <scope>NUCLEOTIDE SEQUENCE [LARGE SCALE GENOMIC DNA]</scope>
    <source>
        <strain evidence="7 8">YC6723</strain>
    </source>
</reference>
<evidence type="ECO:0000256" key="3">
    <source>
        <dbReference type="ARBA" id="ARBA00023295"/>
    </source>
</evidence>
<dbReference type="PANTHER" id="PTHR22925">
    <property type="entry name" value="GLYCOSYL HYDROLASE 43 FAMILY MEMBER"/>
    <property type="match status" value="1"/>
</dbReference>
<name>A0A840FEK1_9SPHN</name>
<evidence type="ECO:0000256" key="4">
    <source>
        <dbReference type="RuleBase" id="RU361187"/>
    </source>
</evidence>
<feature type="compositionally biased region" description="Basic and acidic residues" evidence="5">
    <location>
        <begin position="416"/>
        <end position="441"/>
    </location>
</feature>
<comment type="similarity">
    <text evidence="1 4">Belongs to the glycosyl hydrolase 43 family.</text>
</comment>
<evidence type="ECO:0000256" key="2">
    <source>
        <dbReference type="ARBA" id="ARBA00022801"/>
    </source>
</evidence>